<evidence type="ECO:0000256" key="5">
    <source>
        <dbReference type="ARBA" id="ARBA00022763"/>
    </source>
</evidence>
<evidence type="ECO:0000256" key="7">
    <source>
        <dbReference type="ARBA" id="ARBA00022840"/>
    </source>
</evidence>
<sequence length="155" mass="16463">MSARPCRSCGGKRLRPEALAVRVCGLGIMDVCAKNIGAAAEWVEQIDPDSEYNRNGVSAVHVNGTDAPATNGHKTGRRNGAKNGRKSSKNGAAAAPQVLSARDKTIANQVLKEIDGRVKFLMGIGLDYVTMDRTAQTLSGGEAQRCGWRRRSAPA</sequence>
<keyword evidence="4" id="KW-0547">Nucleotide-binding</keyword>
<evidence type="ECO:0000256" key="11">
    <source>
        <dbReference type="SAM" id="MobiDB-lite"/>
    </source>
</evidence>
<keyword evidence="13" id="KW-1185">Reference proteome</keyword>
<protein>
    <submittedName>
        <fullName evidence="12">UvrABC system protein A</fullName>
    </submittedName>
</protein>
<dbReference type="GO" id="GO:0005524">
    <property type="term" value="F:ATP binding"/>
    <property type="evidence" value="ECO:0007669"/>
    <property type="project" value="UniProtKB-KW"/>
</dbReference>
<evidence type="ECO:0000256" key="10">
    <source>
        <dbReference type="ARBA" id="ARBA00023204"/>
    </source>
</evidence>
<keyword evidence="3" id="KW-0677">Repeat</keyword>
<keyword evidence="8" id="KW-0267">Excision nuclease</keyword>
<evidence type="ECO:0000313" key="13">
    <source>
        <dbReference type="Proteomes" id="UP001174909"/>
    </source>
</evidence>
<reference evidence="12" key="1">
    <citation type="submission" date="2023-03" db="EMBL/GenBank/DDBJ databases">
        <authorList>
            <person name="Steffen K."/>
            <person name="Cardenas P."/>
        </authorList>
    </citation>
    <scope>NUCLEOTIDE SEQUENCE</scope>
</reference>
<dbReference type="PANTHER" id="PTHR43152">
    <property type="entry name" value="UVRABC SYSTEM PROTEIN A"/>
    <property type="match status" value="1"/>
</dbReference>
<evidence type="ECO:0000256" key="4">
    <source>
        <dbReference type="ARBA" id="ARBA00022741"/>
    </source>
</evidence>
<proteinExistence type="predicted"/>
<feature type="compositionally biased region" description="Basic residues" evidence="11">
    <location>
        <begin position="74"/>
        <end position="88"/>
    </location>
</feature>
<dbReference type="GO" id="GO:0005737">
    <property type="term" value="C:cytoplasm"/>
    <property type="evidence" value="ECO:0007669"/>
    <property type="project" value="UniProtKB-SubCell"/>
</dbReference>
<keyword evidence="9" id="KW-0238">DNA-binding</keyword>
<dbReference type="GO" id="GO:0006281">
    <property type="term" value="P:DNA repair"/>
    <property type="evidence" value="ECO:0007669"/>
    <property type="project" value="UniProtKB-KW"/>
</dbReference>
<evidence type="ECO:0000313" key="12">
    <source>
        <dbReference type="EMBL" id="CAI8024533.1"/>
    </source>
</evidence>
<comment type="subcellular location">
    <subcellularLocation>
        <location evidence="1">Cytoplasm</location>
    </subcellularLocation>
</comment>
<evidence type="ECO:0000256" key="8">
    <source>
        <dbReference type="ARBA" id="ARBA00022881"/>
    </source>
</evidence>
<gene>
    <name evidence="12" type="ORF">GBAR_LOCUS14255</name>
</gene>
<evidence type="ECO:0000256" key="9">
    <source>
        <dbReference type="ARBA" id="ARBA00023125"/>
    </source>
</evidence>
<dbReference type="Proteomes" id="UP001174909">
    <property type="component" value="Unassembled WGS sequence"/>
</dbReference>
<dbReference type="GO" id="GO:0003677">
    <property type="term" value="F:DNA binding"/>
    <property type="evidence" value="ECO:0007669"/>
    <property type="project" value="UniProtKB-KW"/>
</dbReference>
<evidence type="ECO:0000256" key="6">
    <source>
        <dbReference type="ARBA" id="ARBA00022769"/>
    </source>
</evidence>
<accession>A0AA35WK82</accession>
<feature type="region of interest" description="Disordered" evidence="11">
    <location>
        <begin position="62"/>
        <end position="96"/>
    </location>
</feature>
<dbReference type="EMBL" id="CASHTH010002083">
    <property type="protein sequence ID" value="CAI8024533.1"/>
    <property type="molecule type" value="Genomic_DNA"/>
</dbReference>
<evidence type="ECO:0000256" key="3">
    <source>
        <dbReference type="ARBA" id="ARBA00022737"/>
    </source>
</evidence>
<dbReference type="AlphaFoldDB" id="A0AA35WK82"/>
<dbReference type="PANTHER" id="PTHR43152:SF3">
    <property type="entry name" value="UVRABC SYSTEM PROTEIN A"/>
    <property type="match status" value="1"/>
</dbReference>
<dbReference type="Gene3D" id="1.20.1580.10">
    <property type="entry name" value="ABC transporter ATPase like domain"/>
    <property type="match status" value="1"/>
</dbReference>
<organism evidence="12 13">
    <name type="scientific">Geodia barretti</name>
    <name type="common">Barrett's horny sponge</name>
    <dbReference type="NCBI Taxonomy" id="519541"/>
    <lineage>
        <taxon>Eukaryota</taxon>
        <taxon>Metazoa</taxon>
        <taxon>Porifera</taxon>
        <taxon>Demospongiae</taxon>
        <taxon>Heteroscleromorpha</taxon>
        <taxon>Tetractinellida</taxon>
        <taxon>Astrophorina</taxon>
        <taxon>Geodiidae</taxon>
        <taxon>Geodia</taxon>
    </lineage>
</organism>
<keyword evidence="6" id="KW-0228">DNA excision</keyword>
<evidence type="ECO:0000256" key="2">
    <source>
        <dbReference type="ARBA" id="ARBA00022490"/>
    </source>
</evidence>
<keyword evidence="10" id="KW-0234">DNA repair</keyword>
<name>A0AA35WK82_GEOBA</name>
<keyword evidence="7" id="KW-0067">ATP-binding</keyword>
<comment type="caution">
    <text evidence="12">The sequence shown here is derived from an EMBL/GenBank/DDBJ whole genome shotgun (WGS) entry which is preliminary data.</text>
</comment>
<dbReference type="GO" id="GO:0004518">
    <property type="term" value="F:nuclease activity"/>
    <property type="evidence" value="ECO:0007669"/>
    <property type="project" value="UniProtKB-KW"/>
</dbReference>
<evidence type="ECO:0000256" key="1">
    <source>
        <dbReference type="ARBA" id="ARBA00004496"/>
    </source>
</evidence>
<keyword evidence="5" id="KW-0227">DNA damage</keyword>
<keyword evidence="2" id="KW-0963">Cytoplasm</keyword>